<accession>A0A811VBK3</accession>
<evidence type="ECO:0000313" key="2">
    <source>
        <dbReference type="Proteomes" id="UP000606786"/>
    </source>
</evidence>
<gene>
    <name evidence="1" type="ORF">CCAP1982_LOCUS19711</name>
</gene>
<name>A0A811VBK3_CERCA</name>
<keyword evidence="2" id="KW-1185">Reference proteome</keyword>
<dbReference type="Proteomes" id="UP000606786">
    <property type="component" value="Unassembled WGS sequence"/>
</dbReference>
<proteinExistence type="predicted"/>
<sequence>MLATSVRKRHELTTNTSLCQSNESQNMFLMQRQHHPFVSYLNKSKGIHTHMYEQFICTYVRIMARRQPAVEFLTRERYLYCVVGDFGSVRVDGRLTNASFNRSVCT</sequence>
<dbReference type="EMBL" id="CAJHJT010000056">
    <property type="protein sequence ID" value="CAD7011622.1"/>
    <property type="molecule type" value="Genomic_DNA"/>
</dbReference>
<evidence type="ECO:0000313" key="1">
    <source>
        <dbReference type="EMBL" id="CAD7011622.1"/>
    </source>
</evidence>
<protein>
    <submittedName>
        <fullName evidence="1">(Mediterranean fruit fly) hypothetical protein</fullName>
    </submittedName>
</protein>
<comment type="caution">
    <text evidence="1">The sequence shown here is derived from an EMBL/GenBank/DDBJ whole genome shotgun (WGS) entry which is preliminary data.</text>
</comment>
<dbReference type="AlphaFoldDB" id="A0A811VBK3"/>
<organism evidence="1 2">
    <name type="scientific">Ceratitis capitata</name>
    <name type="common">Mediterranean fruit fly</name>
    <name type="synonym">Tephritis capitata</name>
    <dbReference type="NCBI Taxonomy" id="7213"/>
    <lineage>
        <taxon>Eukaryota</taxon>
        <taxon>Metazoa</taxon>
        <taxon>Ecdysozoa</taxon>
        <taxon>Arthropoda</taxon>
        <taxon>Hexapoda</taxon>
        <taxon>Insecta</taxon>
        <taxon>Pterygota</taxon>
        <taxon>Neoptera</taxon>
        <taxon>Endopterygota</taxon>
        <taxon>Diptera</taxon>
        <taxon>Brachycera</taxon>
        <taxon>Muscomorpha</taxon>
        <taxon>Tephritoidea</taxon>
        <taxon>Tephritidae</taxon>
        <taxon>Ceratitis</taxon>
        <taxon>Ceratitis</taxon>
    </lineage>
</organism>
<reference evidence="1" key="1">
    <citation type="submission" date="2020-11" db="EMBL/GenBank/DDBJ databases">
        <authorList>
            <person name="Whitehead M."/>
        </authorList>
    </citation>
    <scope>NUCLEOTIDE SEQUENCE</scope>
    <source>
        <strain evidence="1">EGII</strain>
    </source>
</reference>